<name>A0A162K458_9HYPO</name>
<proteinExistence type="predicted"/>
<dbReference type="InterPro" id="IPR029044">
    <property type="entry name" value="Nucleotide-diphossugar_trans"/>
</dbReference>
<organism evidence="2 3">
    <name type="scientific">Moelleriella libera RCEF 2490</name>
    <dbReference type="NCBI Taxonomy" id="1081109"/>
    <lineage>
        <taxon>Eukaryota</taxon>
        <taxon>Fungi</taxon>
        <taxon>Dikarya</taxon>
        <taxon>Ascomycota</taxon>
        <taxon>Pezizomycotina</taxon>
        <taxon>Sordariomycetes</taxon>
        <taxon>Hypocreomycetidae</taxon>
        <taxon>Hypocreales</taxon>
        <taxon>Clavicipitaceae</taxon>
        <taxon>Moelleriella</taxon>
    </lineage>
</organism>
<reference evidence="2 3" key="1">
    <citation type="journal article" date="2016" name="Genome Biol. Evol.">
        <title>Divergent and convergent evolution of fungal pathogenicity.</title>
        <authorList>
            <person name="Shang Y."/>
            <person name="Xiao G."/>
            <person name="Zheng P."/>
            <person name="Cen K."/>
            <person name="Zhan S."/>
            <person name="Wang C."/>
        </authorList>
    </citation>
    <scope>NUCLEOTIDE SEQUENCE [LARGE SCALE GENOMIC DNA]</scope>
    <source>
        <strain evidence="2 3">RCEF 2490</strain>
    </source>
</reference>
<evidence type="ECO:0000313" key="3">
    <source>
        <dbReference type="Proteomes" id="UP000078544"/>
    </source>
</evidence>
<dbReference type="GO" id="GO:0016740">
    <property type="term" value="F:transferase activity"/>
    <property type="evidence" value="ECO:0007669"/>
    <property type="project" value="UniProtKB-KW"/>
</dbReference>
<dbReference type="Proteomes" id="UP000078544">
    <property type="component" value="Unassembled WGS sequence"/>
</dbReference>
<protein>
    <submittedName>
        <fullName evidence="2">Glycosyl transferase, family 8</fullName>
    </submittedName>
</protein>
<evidence type="ECO:0000256" key="1">
    <source>
        <dbReference type="SAM" id="MobiDB-lite"/>
    </source>
</evidence>
<feature type="compositionally biased region" description="Low complexity" evidence="1">
    <location>
        <begin position="69"/>
        <end position="90"/>
    </location>
</feature>
<gene>
    <name evidence="2" type="ORF">AAL_00401</name>
</gene>
<sequence length="443" mass="49129">MAFQGRSALPRSGLLLLLSVLALVILGSTYLWSSNTAPSELAASVFSKKKAWSKPEKPISSETSEDDATASSSVAEPSSSSTESMASATPEAEKEPATADSEAGTDELGKHFKVRPSGVDTSAKVAGCEYPVLIHVTPDVHCTGTLAMYASIVHNVLKQPEALKDKVCVHVTYIDKDLKTIEEMYKWKARANPYKSIVDCAALDNPEFNKVVPLRFQALAPLKKPEFMNARDAWVAALNKVHSWGFDLYPRILIVDADSIITNDLHKIFLEAPKDDTVTGAADQYSNCHDRSRLNGGMILLKPSRYFHISAAELLHDKDASCLGGSWGQSEQELINCICGYRYDGYRPLRPEFHCSIMPFYNSVWPRNYGCSGANVEPIRSIHFTPTTKPWANKDDYLASRPDTRFWKCARDSGRNKSLSQLKKCKVPTLDETRKLPELPEKH</sequence>
<dbReference type="SUPFAM" id="SSF53448">
    <property type="entry name" value="Nucleotide-diphospho-sugar transferases"/>
    <property type="match status" value="1"/>
</dbReference>
<evidence type="ECO:0000313" key="2">
    <source>
        <dbReference type="EMBL" id="OAA32936.1"/>
    </source>
</evidence>
<comment type="caution">
    <text evidence="2">The sequence shown here is derived from an EMBL/GenBank/DDBJ whole genome shotgun (WGS) entry which is preliminary data.</text>
</comment>
<accession>A0A162K458</accession>
<dbReference type="EMBL" id="AZGY01000001">
    <property type="protein sequence ID" value="OAA32936.1"/>
    <property type="molecule type" value="Genomic_DNA"/>
</dbReference>
<feature type="region of interest" description="Disordered" evidence="1">
    <location>
        <begin position="52"/>
        <end position="114"/>
    </location>
</feature>
<dbReference type="STRING" id="1081109.A0A162K458"/>
<dbReference type="AlphaFoldDB" id="A0A162K458"/>
<dbReference type="OrthoDB" id="2014201at2759"/>
<dbReference type="Gene3D" id="3.90.550.10">
    <property type="entry name" value="Spore Coat Polysaccharide Biosynthesis Protein SpsA, Chain A"/>
    <property type="match status" value="1"/>
</dbReference>
<keyword evidence="3" id="KW-1185">Reference proteome</keyword>
<keyword evidence="2" id="KW-0808">Transferase</keyword>